<evidence type="ECO:0000313" key="2">
    <source>
        <dbReference type="EMBL" id="MPD00770.1"/>
    </source>
</evidence>
<name>A0A5B7K1A7_PORTR</name>
<proteinExistence type="predicted"/>
<dbReference type="Proteomes" id="UP000324222">
    <property type="component" value="Unassembled WGS sequence"/>
</dbReference>
<comment type="caution">
    <text evidence="2">The sequence shown here is derived from an EMBL/GenBank/DDBJ whole genome shotgun (WGS) entry which is preliminary data.</text>
</comment>
<protein>
    <submittedName>
        <fullName evidence="2">Uncharacterized protein</fullName>
    </submittedName>
</protein>
<reference evidence="2 3" key="1">
    <citation type="submission" date="2019-05" db="EMBL/GenBank/DDBJ databases">
        <title>Another draft genome of Portunus trituberculatus and its Hox gene families provides insights of decapod evolution.</title>
        <authorList>
            <person name="Jeong J.-H."/>
            <person name="Song I."/>
            <person name="Kim S."/>
            <person name="Choi T."/>
            <person name="Kim D."/>
            <person name="Ryu S."/>
            <person name="Kim W."/>
        </authorList>
    </citation>
    <scope>NUCLEOTIDE SEQUENCE [LARGE SCALE GENOMIC DNA]</scope>
    <source>
        <tissue evidence="2">Muscle</tissue>
    </source>
</reference>
<accession>A0A5B7K1A7</accession>
<dbReference type="EMBL" id="VSRR010124330">
    <property type="protein sequence ID" value="MPD00770.1"/>
    <property type="molecule type" value="Genomic_DNA"/>
</dbReference>
<keyword evidence="3" id="KW-1185">Reference proteome</keyword>
<evidence type="ECO:0000313" key="3">
    <source>
        <dbReference type="Proteomes" id="UP000324222"/>
    </source>
</evidence>
<feature type="region of interest" description="Disordered" evidence="1">
    <location>
        <begin position="64"/>
        <end position="97"/>
    </location>
</feature>
<dbReference type="AlphaFoldDB" id="A0A5B7K1A7"/>
<evidence type="ECO:0000256" key="1">
    <source>
        <dbReference type="SAM" id="MobiDB-lite"/>
    </source>
</evidence>
<feature type="region of interest" description="Disordered" evidence="1">
    <location>
        <begin position="27"/>
        <end position="49"/>
    </location>
</feature>
<sequence length="97" mass="10607">MAAPSLSSNFNPHHNFLSVSFLLSPSPGSNQELSTRVQGESETRFPDSPCAGIRLATSLASPVSGTRYAHSTRVPEESGNRFRNRFPRIPQPLDLEP</sequence>
<gene>
    <name evidence="2" type="ORF">E2C01_096267</name>
</gene>
<organism evidence="2 3">
    <name type="scientific">Portunus trituberculatus</name>
    <name type="common">Swimming crab</name>
    <name type="synonym">Neptunus trituberculatus</name>
    <dbReference type="NCBI Taxonomy" id="210409"/>
    <lineage>
        <taxon>Eukaryota</taxon>
        <taxon>Metazoa</taxon>
        <taxon>Ecdysozoa</taxon>
        <taxon>Arthropoda</taxon>
        <taxon>Crustacea</taxon>
        <taxon>Multicrustacea</taxon>
        <taxon>Malacostraca</taxon>
        <taxon>Eumalacostraca</taxon>
        <taxon>Eucarida</taxon>
        <taxon>Decapoda</taxon>
        <taxon>Pleocyemata</taxon>
        <taxon>Brachyura</taxon>
        <taxon>Eubrachyura</taxon>
        <taxon>Portunoidea</taxon>
        <taxon>Portunidae</taxon>
        <taxon>Portuninae</taxon>
        <taxon>Portunus</taxon>
    </lineage>
</organism>